<dbReference type="Proteomes" id="UP001320544">
    <property type="component" value="Chromosome"/>
</dbReference>
<name>A0ABN6MC06_9ACTN</name>
<proteinExistence type="predicted"/>
<protein>
    <submittedName>
        <fullName evidence="1">Uncharacterized protein</fullName>
    </submittedName>
</protein>
<gene>
    <name evidence="1" type="ORF">CE91St30_08570</name>
</gene>
<organism evidence="1 2">
    <name type="scientific">Raoultibacter timonensis</name>
    <dbReference type="NCBI Taxonomy" id="1907662"/>
    <lineage>
        <taxon>Bacteria</taxon>
        <taxon>Bacillati</taxon>
        <taxon>Actinomycetota</taxon>
        <taxon>Coriobacteriia</taxon>
        <taxon>Eggerthellales</taxon>
        <taxon>Eggerthellaceae</taxon>
        <taxon>Raoultibacter</taxon>
    </lineage>
</organism>
<keyword evidence="2" id="KW-1185">Reference proteome</keyword>
<dbReference type="EMBL" id="AP025564">
    <property type="protein sequence ID" value="BDE95524.1"/>
    <property type="molecule type" value="Genomic_DNA"/>
</dbReference>
<reference evidence="1 2" key="1">
    <citation type="submission" date="2022-01" db="EMBL/GenBank/DDBJ databases">
        <title>Novel bile acid biosynthetic pathways are enriched in the microbiome of centenarians.</title>
        <authorList>
            <person name="Sato Y."/>
            <person name="Atarashi K."/>
            <person name="Plichta R.D."/>
            <person name="Arai Y."/>
            <person name="Sasajima S."/>
            <person name="Kearney M.S."/>
            <person name="Suda W."/>
            <person name="Takeshita K."/>
            <person name="Sasaki T."/>
            <person name="Okamoto S."/>
            <person name="Skelly N.A."/>
            <person name="Okamura Y."/>
            <person name="Vlamakis H."/>
            <person name="Li Y."/>
            <person name="Tanoue T."/>
            <person name="Takei H."/>
            <person name="Nittono H."/>
            <person name="Narushima S."/>
            <person name="Irie J."/>
            <person name="Itoh H."/>
            <person name="Moriya K."/>
            <person name="Sugiura Y."/>
            <person name="Suematsu M."/>
            <person name="Moritoki N."/>
            <person name="Shibata S."/>
            <person name="Littman R.D."/>
            <person name="Fischbach A.M."/>
            <person name="Uwamino Y."/>
            <person name="Inoue T."/>
            <person name="Honda A."/>
            <person name="Hattori M."/>
            <person name="Murai T."/>
            <person name="Xavier J.R."/>
            <person name="Hirose N."/>
            <person name="Honda K."/>
        </authorList>
    </citation>
    <scope>NUCLEOTIDE SEQUENCE [LARGE SCALE GENOMIC DNA]</scope>
    <source>
        <strain evidence="1 2">CE91-St30</strain>
    </source>
</reference>
<evidence type="ECO:0000313" key="2">
    <source>
        <dbReference type="Proteomes" id="UP001320544"/>
    </source>
</evidence>
<sequence length="173" mass="19714">MIMATQTQPTFSERMKKLYVRILLRMLAFLSSNMRYVSRKVQAEIDYLDVGYTFMLDVKGADLTCICRKTEEGRFRRVPLREVATDVEPGSGLSSAQNDAVTVDYVIAFRSLEYAFQCFSGGKSLQDALAERAFTTRGPNSTGVSLTYMFTALLRSFFFWRRAYRNQPVASTN</sequence>
<evidence type="ECO:0000313" key="1">
    <source>
        <dbReference type="EMBL" id="BDE95524.1"/>
    </source>
</evidence>
<accession>A0ABN6MC06</accession>